<dbReference type="AlphaFoldDB" id="A0A9E7KKF9"/>
<reference evidence="1" key="1">
    <citation type="submission" date="2022-05" db="EMBL/GenBank/DDBJ databases">
        <title>The Musa troglodytarum L. genome provides insights into the mechanism of non-climacteric behaviour and enrichment of carotenoids.</title>
        <authorList>
            <person name="Wang J."/>
        </authorList>
    </citation>
    <scope>NUCLEOTIDE SEQUENCE</scope>
    <source>
        <tissue evidence="1">Leaf</tissue>
    </source>
</reference>
<protein>
    <submittedName>
        <fullName evidence="1">Uncharacterized protein</fullName>
    </submittedName>
</protein>
<proteinExistence type="predicted"/>
<name>A0A9E7KKF9_9LILI</name>
<evidence type="ECO:0000313" key="1">
    <source>
        <dbReference type="EMBL" id="URE20661.1"/>
    </source>
</evidence>
<evidence type="ECO:0000313" key="2">
    <source>
        <dbReference type="Proteomes" id="UP001055439"/>
    </source>
</evidence>
<dbReference type="EMBL" id="CP097509">
    <property type="protein sequence ID" value="URE20661.1"/>
    <property type="molecule type" value="Genomic_DNA"/>
</dbReference>
<dbReference type="Proteomes" id="UP001055439">
    <property type="component" value="Chromosome 7"/>
</dbReference>
<accession>A0A9E7KKF9</accession>
<organism evidence="1 2">
    <name type="scientific">Musa troglodytarum</name>
    <name type="common">fe'i banana</name>
    <dbReference type="NCBI Taxonomy" id="320322"/>
    <lineage>
        <taxon>Eukaryota</taxon>
        <taxon>Viridiplantae</taxon>
        <taxon>Streptophyta</taxon>
        <taxon>Embryophyta</taxon>
        <taxon>Tracheophyta</taxon>
        <taxon>Spermatophyta</taxon>
        <taxon>Magnoliopsida</taxon>
        <taxon>Liliopsida</taxon>
        <taxon>Zingiberales</taxon>
        <taxon>Musaceae</taxon>
        <taxon>Musa</taxon>
    </lineage>
</organism>
<gene>
    <name evidence="1" type="ORF">MUK42_11937</name>
</gene>
<sequence length="192" mass="21612">MLEQTAAEEGEAQEKPAVLISLKSKGAISFSEKEHPFGDGGRRGVTRGARLDVLLNNEKGGRRQQCKIEGHDLQLLQQEEEEELKLVIQKANPTKQMLRLKPFGHVDYVLALTTPAPTGLKQDLRRFSNSSCCMCREKKKKKTTTLILIQTSVLVLRLICGHMCRDAVGPAHAAKSKIKEERLKRRFVLNKR</sequence>
<keyword evidence="2" id="KW-1185">Reference proteome</keyword>